<dbReference type="GO" id="GO:0017148">
    <property type="term" value="P:negative regulation of translation"/>
    <property type="evidence" value="ECO:0007669"/>
    <property type="project" value="UniProtKB-UniRule"/>
</dbReference>
<keyword evidence="4" id="KW-1185">Reference proteome</keyword>
<dbReference type="EMBL" id="QNRX01000002">
    <property type="protein sequence ID" value="RBP69038.1"/>
    <property type="molecule type" value="Genomic_DNA"/>
</dbReference>
<dbReference type="Proteomes" id="UP000253490">
    <property type="component" value="Unassembled WGS sequence"/>
</dbReference>
<evidence type="ECO:0000256" key="2">
    <source>
        <dbReference type="HAMAP-Rule" id="MF_01477"/>
    </source>
</evidence>
<comment type="subunit">
    <text evidence="2">Interacts with ribosomal protein uL14 (rplN).</text>
</comment>
<evidence type="ECO:0000313" key="4">
    <source>
        <dbReference type="Proteomes" id="UP000253490"/>
    </source>
</evidence>
<dbReference type="InterPro" id="IPR043519">
    <property type="entry name" value="NT_sf"/>
</dbReference>
<dbReference type="SUPFAM" id="SSF81301">
    <property type="entry name" value="Nucleotidyltransferase"/>
    <property type="match status" value="1"/>
</dbReference>
<keyword evidence="2" id="KW-0963">Cytoplasm</keyword>
<dbReference type="GO" id="GO:0090071">
    <property type="term" value="P:negative regulation of ribosome biogenesis"/>
    <property type="evidence" value="ECO:0007669"/>
    <property type="project" value="UniProtKB-UniRule"/>
</dbReference>
<dbReference type="NCBIfam" id="TIGR00090">
    <property type="entry name" value="rsfS_iojap_ybeB"/>
    <property type="match status" value="1"/>
</dbReference>
<dbReference type="GO" id="GO:0005737">
    <property type="term" value="C:cytoplasm"/>
    <property type="evidence" value="ECO:0007669"/>
    <property type="project" value="UniProtKB-SubCell"/>
</dbReference>
<dbReference type="AlphaFoldDB" id="A0A366IDM0"/>
<dbReference type="GO" id="GO:0043023">
    <property type="term" value="F:ribosomal large subunit binding"/>
    <property type="evidence" value="ECO:0007669"/>
    <property type="project" value="TreeGrafter"/>
</dbReference>
<dbReference type="PANTHER" id="PTHR21043">
    <property type="entry name" value="IOJAP SUPERFAMILY ORTHOLOG"/>
    <property type="match status" value="1"/>
</dbReference>
<dbReference type="OrthoDB" id="9793681at2"/>
<evidence type="ECO:0000313" key="3">
    <source>
        <dbReference type="EMBL" id="RBP69038.1"/>
    </source>
</evidence>
<comment type="similarity">
    <text evidence="1 2">Belongs to the Iojap/RsfS family.</text>
</comment>
<gene>
    <name evidence="2" type="primary">rsfS</name>
    <name evidence="3" type="ORF">DES36_102182</name>
</gene>
<dbReference type="RefSeq" id="WP_113919605.1">
    <property type="nucleotide sequence ID" value="NZ_QNRX01000002.1"/>
</dbReference>
<dbReference type="HAMAP" id="MF_01477">
    <property type="entry name" value="Iojap_RsfS"/>
    <property type="match status" value="1"/>
</dbReference>
<sequence>MDQKTAEFVELIKKSIDDKQGFDIEAIDVKGLTSLADVFVIASGSSDRTVQAIADNIEDNATKLGIEPIGREGRQGGRWILLDYNQVVVHIFHQEERTFYNLERLWSDGRKL</sequence>
<evidence type="ECO:0000256" key="1">
    <source>
        <dbReference type="ARBA" id="ARBA00010574"/>
    </source>
</evidence>
<proteinExistence type="inferred from homology"/>
<comment type="subcellular location">
    <subcellularLocation>
        <location evidence="2">Cytoplasm</location>
    </subcellularLocation>
</comment>
<dbReference type="PANTHER" id="PTHR21043:SF0">
    <property type="entry name" value="MITOCHONDRIAL ASSEMBLY OF RIBOSOMAL LARGE SUBUNIT PROTEIN 1"/>
    <property type="match status" value="1"/>
</dbReference>
<accession>A0A366IDM0</accession>
<dbReference type="Pfam" id="PF02410">
    <property type="entry name" value="RsfS"/>
    <property type="match status" value="1"/>
</dbReference>
<keyword evidence="2" id="KW-0678">Repressor</keyword>
<name>A0A366IDM0_9FIRM</name>
<comment type="function">
    <text evidence="2">Functions as a ribosomal silencing factor. Interacts with ribosomal protein uL14 (rplN), blocking formation of intersubunit bridge B8. Prevents association of the 30S and 50S ribosomal subunits and the formation of functional ribosomes, thus repressing translation.</text>
</comment>
<dbReference type="Gene3D" id="3.30.460.10">
    <property type="entry name" value="Beta Polymerase, domain 2"/>
    <property type="match status" value="1"/>
</dbReference>
<reference evidence="3 4" key="1">
    <citation type="submission" date="2018-06" db="EMBL/GenBank/DDBJ databases">
        <title>Genomic Encyclopedia of Type Strains, Phase IV (KMG-IV): sequencing the most valuable type-strain genomes for metagenomic binning, comparative biology and taxonomic classification.</title>
        <authorList>
            <person name="Goeker M."/>
        </authorList>
    </citation>
    <scope>NUCLEOTIDE SEQUENCE [LARGE SCALE GENOMIC DNA]</scope>
    <source>
        <strain evidence="3 4">DSM 22112</strain>
    </source>
</reference>
<keyword evidence="2" id="KW-0810">Translation regulation</keyword>
<protein>
    <recommendedName>
        <fullName evidence="2">Ribosomal silencing factor RsfS</fullName>
    </recommendedName>
</protein>
<comment type="caution">
    <text evidence="3">The sequence shown here is derived from an EMBL/GenBank/DDBJ whole genome shotgun (WGS) entry which is preliminary data.</text>
</comment>
<dbReference type="InterPro" id="IPR004394">
    <property type="entry name" value="Iojap/RsfS/C7orf30"/>
</dbReference>
<organism evidence="3 4">
    <name type="scientific">Alkalibaculum bacchi</name>
    <dbReference type="NCBI Taxonomy" id="645887"/>
    <lineage>
        <taxon>Bacteria</taxon>
        <taxon>Bacillati</taxon>
        <taxon>Bacillota</taxon>
        <taxon>Clostridia</taxon>
        <taxon>Eubacteriales</taxon>
        <taxon>Eubacteriaceae</taxon>
        <taxon>Alkalibaculum</taxon>
    </lineage>
</organism>
<dbReference type="GO" id="GO:0042256">
    <property type="term" value="P:cytosolic ribosome assembly"/>
    <property type="evidence" value="ECO:0007669"/>
    <property type="project" value="UniProtKB-UniRule"/>
</dbReference>